<evidence type="ECO:0000256" key="3">
    <source>
        <dbReference type="ARBA" id="ARBA00012054"/>
    </source>
</evidence>
<evidence type="ECO:0000256" key="9">
    <source>
        <dbReference type="RuleBase" id="RU363066"/>
    </source>
</evidence>
<dbReference type="Pfam" id="PF13671">
    <property type="entry name" value="AAA_33"/>
    <property type="match status" value="1"/>
</dbReference>
<dbReference type="SUPFAM" id="SSF52540">
    <property type="entry name" value="P-loop containing nucleoside triphosphate hydrolases"/>
    <property type="match status" value="1"/>
</dbReference>
<comment type="catalytic activity">
    <reaction evidence="8 9">
        <text>D-gluconate + ATP = 6-phospho-D-gluconate + ADP + H(+)</text>
        <dbReference type="Rhea" id="RHEA:19433"/>
        <dbReference type="ChEBI" id="CHEBI:15378"/>
        <dbReference type="ChEBI" id="CHEBI:18391"/>
        <dbReference type="ChEBI" id="CHEBI:30616"/>
        <dbReference type="ChEBI" id="CHEBI:58759"/>
        <dbReference type="ChEBI" id="CHEBI:456216"/>
        <dbReference type="EC" id="2.7.1.12"/>
    </reaction>
</comment>
<dbReference type="EMBL" id="JANLCJ010000017">
    <property type="protein sequence ID" value="MCS5736354.1"/>
    <property type="molecule type" value="Genomic_DNA"/>
</dbReference>
<reference evidence="11" key="1">
    <citation type="submission" date="2022-08" db="EMBL/GenBank/DDBJ databases">
        <authorList>
            <person name="Deng Y."/>
            <person name="Han X.-F."/>
            <person name="Zhang Y.-Q."/>
        </authorList>
    </citation>
    <scope>NUCLEOTIDE SEQUENCE</scope>
    <source>
        <strain evidence="11">CPCC 203386</strain>
    </source>
</reference>
<organism evidence="11 12">
    <name type="scientific">Herbiconiux daphne</name>
    <dbReference type="NCBI Taxonomy" id="2970914"/>
    <lineage>
        <taxon>Bacteria</taxon>
        <taxon>Bacillati</taxon>
        <taxon>Actinomycetota</taxon>
        <taxon>Actinomycetes</taxon>
        <taxon>Micrococcales</taxon>
        <taxon>Microbacteriaceae</taxon>
        <taxon>Herbiconiux</taxon>
    </lineage>
</organism>
<comment type="caution">
    <text evidence="11">The sequence shown here is derived from an EMBL/GenBank/DDBJ whole genome shotgun (WGS) entry which is preliminary data.</text>
</comment>
<proteinExistence type="inferred from homology"/>
<evidence type="ECO:0000256" key="8">
    <source>
        <dbReference type="ARBA" id="ARBA00048090"/>
    </source>
</evidence>
<evidence type="ECO:0000256" key="2">
    <source>
        <dbReference type="ARBA" id="ARBA00008420"/>
    </source>
</evidence>
<dbReference type="Gene3D" id="3.40.50.300">
    <property type="entry name" value="P-loop containing nucleotide triphosphate hydrolases"/>
    <property type="match status" value="1"/>
</dbReference>
<evidence type="ECO:0000256" key="7">
    <source>
        <dbReference type="ARBA" id="ARBA00022840"/>
    </source>
</evidence>
<dbReference type="Proteomes" id="UP001165586">
    <property type="component" value="Unassembled WGS sequence"/>
</dbReference>
<dbReference type="InterPro" id="IPR006001">
    <property type="entry name" value="Therm_gnt_kin"/>
</dbReference>
<keyword evidence="10" id="KW-0812">Transmembrane</keyword>
<keyword evidence="7 9" id="KW-0067">ATP-binding</keyword>
<evidence type="ECO:0000256" key="5">
    <source>
        <dbReference type="ARBA" id="ARBA00022741"/>
    </source>
</evidence>
<accession>A0ABT2H8U4</accession>
<comment type="pathway">
    <text evidence="1">Carbohydrate acid metabolism.</text>
</comment>
<evidence type="ECO:0000313" key="11">
    <source>
        <dbReference type="EMBL" id="MCS5736354.1"/>
    </source>
</evidence>
<keyword evidence="6 9" id="KW-0418">Kinase</keyword>
<comment type="similarity">
    <text evidence="2 9">Belongs to the gluconokinase GntK/GntV family.</text>
</comment>
<keyword evidence="12" id="KW-1185">Reference proteome</keyword>
<dbReference type="EC" id="2.7.1.12" evidence="3 9"/>
<evidence type="ECO:0000256" key="10">
    <source>
        <dbReference type="SAM" id="Phobius"/>
    </source>
</evidence>
<protein>
    <recommendedName>
        <fullName evidence="3 9">Gluconokinase</fullName>
        <ecNumber evidence="3 9">2.7.1.12</ecNumber>
    </recommendedName>
</protein>
<evidence type="ECO:0000256" key="4">
    <source>
        <dbReference type="ARBA" id="ARBA00022679"/>
    </source>
</evidence>
<keyword evidence="4 9" id="KW-0808">Transferase</keyword>
<keyword evidence="10" id="KW-0472">Membrane</keyword>
<keyword evidence="10" id="KW-1133">Transmembrane helix</keyword>
<sequence>MTNAPADSPVSRIVVMGVSGSGKSLIGSALAARLGWAFVDADDLHPVANVAKMTAGTPLTDDDRWPWLDIVAQTLAASGTGMVIACSALRRAYRDRIRTQAPDAVFLELVGTPELLAARVSGRTAHFMPVSLLASQLATLESLGDDERGALVDIDGTPGEVLERAIAAVAAVGEAG</sequence>
<evidence type="ECO:0000256" key="1">
    <source>
        <dbReference type="ARBA" id="ARBA00004761"/>
    </source>
</evidence>
<dbReference type="RefSeq" id="WP_259542235.1">
    <property type="nucleotide sequence ID" value="NZ_JANLCJ010000017.1"/>
</dbReference>
<dbReference type="PANTHER" id="PTHR43442:SF3">
    <property type="entry name" value="GLUCONOKINASE-RELATED"/>
    <property type="match status" value="1"/>
</dbReference>
<name>A0ABT2H8U4_9MICO</name>
<evidence type="ECO:0000256" key="6">
    <source>
        <dbReference type="ARBA" id="ARBA00022777"/>
    </source>
</evidence>
<dbReference type="InterPro" id="IPR027417">
    <property type="entry name" value="P-loop_NTPase"/>
</dbReference>
<gene>
    <name evidence="11" type="ORF">N1032_21700</name>
</gene>
<dbReference type="CDD" id="cd02021">
    <property type="entry name" value="GntK"/>
    <property type="match status" value="1"/>
</dbReference>
<dbReference type="NCBIfam" id="TIGR01313">
    <property type="entry name" value="therm_gnt_kin"/>
    <property type="match status" value="1"/>
</dbReference>
<evidence type="ECO:0000313" key="12">
    <source>
        <dbReference type="Proteomes" id="UP001165586"/>
    </source>
</evidence>
<dbReference type="PANTHER" id="PTHR43442">
    <property type="entry name" value="GLUCONOKINASE-RELATED"/>
    <property type="match status" value="1"/>
</dbReference>
<keyword evidence="5 9" id="KW-0547">Nucleotide-binding</keyword>
<feature type="transmembrane region" description="Helical" evidence="10">
    <location>
        <begin position="70"/>
        <end position="89"/>
    </location>
</feature>